<evidence type="ECO:0000313" key="12">
    <source>
        <dbReference type="EMBL" id="TFY77758.1"/>
    </source>
</evidence>
<dbReference type="PANTHER" id="PTHR46300:SF7">
    <property type="entry name" value="P450, PUTATIVE (EUROFUNG)-RELATED"/>
    <property type="match status" value="1"/>
</dbReference>
<dbReference type="GO" id="GO:0004497">
    <property type="term" value="F:monooxygenase activity"/>
    <property type="evidence" value="ECO:0007669"/>
    <property type="project" value="UniProtKB-KW"/>
</dbReference>
<dbReference type="GO" id="GO:0005506">
    <property type="term" value="F:iron ion binding"/>
    <property type="evidence" value="ECO:0007669"/>
    <property type="project" value="InterPro"/>
</dbReference>
<dbReference type="CDD" id="cd11065">
    <property type="entry name" value="CYP64-like"/>
    <property type="match status" value="1"/>
</dbReference>
<keyword evidence="7 9" id="KW-0408">Iron</keyword>
<proteinExistence type="inferred from homology"/>
<gene>
    <name evidence="12" type="ORF">EWM64_g6252</name>
</gene>
<comment type="cofactor">
    <cofactor evidence="1 9">
        <name>heme</name>
        <dbReference type="ChEBI" id="CHEBI:30413"/>
    </cofactor>
</comment>
<feature type="transmembrane region" description="Helical" evidence="11">
    <location>
        <begin position="6"/>
        <end position="25"/>
    </location>
</feature>
<keyword evidence="11" id="KW-0812">Transmembrane</keyword>
<dbReference type="GO" id="GO:0016705">
    <property type="term" value="F:oxidoreductase activity, acting on paired donors, with incorporation or reduction of molecular oxygen"/>
    <property type="evidence" value="ECO:0007669"/>
    <property type="project" value="InterPro"/>
</dbReference>
<dbReference type="InterPro" id="IPR050364">
    <property type="entry name" value="Cytochrome_P450_fung"/>
</dbReference>
<evidence type="ECO:0008006" key="14">
    <source>
        <dbReference type="Google" id="ProtNLM"/>
    </source>
</evidence>
<dbReference type="Pfam" id="PF00067">
    <property type="entry name" value="p450"/>
    <property type="match status" value="1"/>
</dbReference>
<protein>
    <recommendedName>
        <fullName evidence="14">Cytochrome P450</fullName>
    </recommendedName>
</protein>
<sequence>MFDQVHVPTLFLWTPVVSAAALLYWHVSRRRGLPLPPGPTGIPIIGNALSLPSQTPWVTYAEWSRKYNSELVSFTIFGKVHIVVNSLRAAKELLEARSAIYSNRPHMTVLDMSGWDFNLGLMPYGNGWRARRRLLHIEFATDRASAYWPLQMAKNEEMIRRLYEDPDGLLDHIRVSAASIAMELAYGLDIAPKNDPFVELAQKSVAMVPRAGRPGVVLVNALPFLRHLPSWLPGMGFKRSAEQCFKMVTDMIELPWAAVERQVAEGTARPSLTSSWIIKNKDSDPGEEAERAAKDASGVLYAAGADTTTATLTSIVLALVLNPEVQVKAQAEIDSVVGRSRLPTFDDRAYLPYVEAVVREVRRWHQALPLPPSREVDQDDIYMGMLIPKGAQIFTNLWAITHDPDVYADPDVFRPERFLTSEGTLDNDKSWTLFGFGRRVCAGQHLADATIWIVTASILAVHTISKAKDAQGNEIPVEVATLDGLVCHPAPFRHSIKPRDAEAEALIKSLRKNRVY</sequence>
<dbReference type="InterPro" id="IPR002401">
    <property type="entry name" value="Cyt_P450_E_grp-I"/>
</dbReference>
<comment type="pathway">
    <text evidence="2">Secondary metabolite biosynthesis.</text>
</comment>
<keyword evidence="11" id="KW-1133">Transmembrane helix</keyword>
<evidence type="ECO:0000256" key="9">
    <source>
        <dbReference type="PIRSR" id="PIRSR602401-1"/>
    </source>
</evidence>
<evidence type="ECO:0000256" key="4">
    <source>
        <dbReference type="ARBA" id="ARBA00022617"/>
    </source>
</evidence>
<evidence type="ECO:0000256" key="2">
    <source>
        <dbReference type="ARBA" id="ARBA00005179"/>
    </source>
</evidence>
<keyword evidence="4 9" id="KW-0349">Heme</keyword>
<evidence type="ECO:0000256" key="3">
    <source>
        <dbReference type="ARBA" id="ARBA00010617"/>
    </source>
</evidence>
<comment type="caution">
    <text evidence="12">The sequence shown here is derived from an EMBL/GenBank/DDBJ whole genome shotgun (WGS) entry which is preliminary data.</text>
</comment>
<feature type="binding site" description="axial binding residue" evidence="9">
    <location>
        <position position="441"/>
    </location>
    <ligand>
        <name>heme</name>
        <dbReference type="ChEBI" id="CHEBI:30413"/>
    </ligand>
    <ligandPart>
        <name>Fe</name>
        <dbReference type="ChEBI" id="CHEBI:18248"/>
    </ligandPart>
</feature>
<dbReference type="GO" id="GO:0020037">
    <property type="term" value="F:heme binding"/>
    <property type="evidence" value="ECO:0007669"/>
    <property type="project" value="InterPro"/>
</dbReference>
<evidence type="ECO:0000256" key="8">
    <source>
        <dbReference type="ARBA" id="ARBA00023033"/>
    </source>
</evidence>
<dbReference type="SUPFAM" id="SSF48264">
    <property type="entry name" value="Cytochrome P450"/>
    <property type="match status" value="1"/>
</dbReference>
<dbReference type="OrthoDB" id="2789670at2759"/>
<name>A0A4Y9ZW90_9AGAM</name>
<dbReference type="PRINTS" id="PR00385">
    <property type="entry name" value="P450"/>
</dbReference>
<comment type="similarity">
    <text evidence="3 10">Belongs to the cytochrome P450 family.</text>
</comment>
<keyword evidence="13" id="KW-1185">Reference proteome</keyword>
<dbReference type="PRINTS" id="PR00463">
    <property type="entry name" value="EP450I"/>
</dbReference>
<organism evidence="12 13">
    <name type="scientific">Hericium alpestre</name>
    <dbReference type="NCBI Taxonomy" id="135208"/>
    <lineage>
        <taxon>Eukaryota</taxon>
        <taxon>Fungi</taxon>
        <taxon>Dikarya</taxon>
        <taxon>Basidiomycota</taxon>
        <taxon>Agaricomycotina</taxon>
        <taxon>Agaricomycetes</taxon>
        <taxon>Russulales</taxon>
        <taxon>Hericiaceae</taxon>
        <taxon>Hericium</taxon>
    </lineage>
</organism>
<evidence type="ECO:0000256" key="11">
    <source>
        <dbReference type="SAM" id="Phobius"/>
    </source>
</evidence>
<evidence type="ECO:0000256" key="6">
    <source>
        <dbReference type="ARBA" id="ARBA00023002"/>
    </source>
</evidence>
<dbReference type="EMBL" id="SFCI01000831">
    <property type="protein sequence ID" value="TFY77758.1"/>
    <property type="molecule type" value="Genomic_DNA"/>
</dbReference>
<dbReference type="InterPro" id="IPR017972">
    <property type="entry name" value="Cyt_P450_CS"/>
</dbReference>
<dbReference type="STRING" id="135208.A0A4Y9ZW90"/>
<dbReference type="Gene3D" id="1.10.630.10">
    <property type="entry name" value="Cytochrome P450"/>
    <property type="match status" value="1"/>
</dbReference>
<evidence type="ECO:0000256" key="7">
    <source>
        <dbReference type="ARBA" id="ARBA00023004"/>
    </source>
</evidence>
<keyword evidence="5 9" id="KW-0479">Metal-binding</keyword>
<keyword evidence="8 10" id="KW-0503">Monooxygenase</keyword>
<keyword evidence="6 10" id="KW-0560">Oxidoreductase</keyword>
<evidence type="ECO:0000256" key="10">
    <source>
        <dbReference type="RuleBase" id="RU000461"/>
    </source>
</evidence>
<accession>A0A4Y9ZW90</accession>
<dbReference type="InterPro" id="IPR036396">
    <property type="entry name" value="Cyt_P450_sf"/>
</dbReference>
<evidence type="ECO:0000313" key="13">
    <source>
        <dbReference type="Proteomes" id="UP000298061"/>
    </source>
</evidence>
<keyword evidence="11" id="KW-0472">Membrane</keyword>
<dbReference type="PANTHER" id="PTHR46300">
    <property type="entry name" value="P450, PUTATIVE (EUROFUNG)-RELATED-RELATED"/>
    <property type="match status" value="1"/>
</dbReference>
<dbReference type="Proteomes" id="UP000298061">
    <property type="component" value="Unassembled WGS sequence"/>
</dbReference>
<dbReference type="InterPro" id="IPR001128">
    <property type="entry name" value="Cyt_P450"/>
</dbReference>
<dbReference type="AlphaFoldDB" id="A0A4Y9ZW90"/>
<reference evidence="12 13" key="1">
    <citation type="submission" date="2019-02" db="EMBL/GenBank/DDBJ databases">
        <title>Genome sequencing of the rare red list fungi Hericium alpestre (H. flagellum).</title>
        <authorList>
            <person name="Buettner E."/>
            <person name="Kellner H."/>
        </authorList>
    </citation>
    <scope>NUCLEOTIDE SEQUENCE [LARGE SCALE GENOMIC DNA]</scope>
    <source>
        <strain evidence="12 13">DSM 108284</strain>
    </source>
</reference>
<evidence type="ECO:0000256" key="5">
    <source>
        <dbReference type="ARBA" id="ARBA00022723"/>
    </source>
</evidence>
<dbReference type="PROSITE" id="PS00086">
    <property type="entry name" value="CYTOCHROME_P450"/>
    <property type="match status" value="1"/>
</dbReference>
<evidence type="ECO:0000256" key="1">
    <source>
        <dbReference type="ARBA" id="ARBA00001971"/>
    </source>
</evidence>